<feature type="domain" description="CBS" evidence="11">
    <location>
        <begin position="282"/>
        <end position="340"/>
    </location>
</feature>
<dbReference type="CDD" id="cd04590">
    <property type="entry name" value="CBS_pair_CorC_HlyC_assoc"/>
    <property type="match status" value="1"/>
</dbReference>
<evidence type="ECO:0000256" key="8">
    <source>
        <dbReference type="PROSITE-ProRule" id="PRU00703"/>
    </source>
</evidence>
<evidence type="ECO:0000256" key="2">
    <source>
        <dbReference type="ARBA" id="ARBA00022475"/>
    </source>
</evidence>
<dbReference type="SUPFAM" id="SSF54631">
    <property type="entry name" value="CBS-domain pair"/>
    <property type="match status" value="1"/>
</dbReference>
<evidence type="ECO:0000256" key="5">
    <source>
        <dbReference type="ARBA" id="ARBA00022989"/>
    </source>
</evidence>
<feature type="domain" description="CNNM transmembrane" evidence="12">
    <location>
        <begin position="1"/>
        <end position="198"/>
    </location>
</feature>
<dbReference type="InterPro" id="IPR044751">
    <property type="entry name" value="Ion_transp-like_CBS"/>
</dbReference>
<dbReference type="PROSITE" id="PS51846">
    <property type="entry name" value="CNNM"/>
    <property type="match status" value="1"/>
</dbReference>
<proteinExistence type="predicted"/>
<dbReference type="InterPro" id="IPR002550">
    <property type="entry name" value="CNNM"/>
</dbReference>
<protein>
    <recommendedName>
        <fullName evidence="14">HlyC/CorC family transporter</fullName>
    </recommendedName>
</protein>
<keyword evidence="2" id="KW-1003">Cell membrane</keyword>
<dbReference type="PANTHER" id="PTHR43099:SF2">
    <property type="entry name" value="UPF0053 PROTEIN YRKA"/>
    <property type="match status" value="1"/>
</dbReference>
<evidence type="ECO:0000259" key="11">
    <source>
        <dbReference type="PROSITE" id="PS51371"/>
    </source>
</evidence>
<evidence type="ECO:0000256" key="10">
    <source>
        <dbReference type="SAM" id="Phobius"/>
    </source>
</evidence>
<keyword evidence="3 9" id="KW-0812">Transmembrane</keyword>
<reference evidence="13" key="1">
    <citation type="submission" date="2017-02" db="EMBL/GenBank/DDBJ databases">
        <authorList>
            <person name="Regsiter A."/>
            <person name="William W."/>
        </authorList>
    </citation>
    <scope>NUCLEOTIDE SEQUENCE</scope>
    <source>
        <strain evidence="13">Bib</strain>
    </source>
</reference>
<dbReference type="InterPro" id="IPR036318">
    <property type="entry name" value="FAD-bd_PCMH-like_sf"/>
</dbReference>
<dbReference type="GO" id="GO:0050660">
    <property type="term" value="F:flavin adenine dinucleotide binding"/>
    <property type="evidence" value="ECO:0007669"/>
    <property type="project" value="InterPro"/>
</dbReference>
<name>A0A3P3XIT7_9SPIR</name>
<dbReference type="InterPro" id="IPR016169">
    <property type="entry name" value="FAD-bd_PCMH_sub2"/>
</dbReference>
<dbReference type="Pfam" id="PF01595">
    <property type="entry name" value="CNNM"/>
    <property type="match status" value="1"/>
</dbReference>
<dbReference type="AlphaFoldDB" id="A0A3P3XIT7"/>
<dbReference type="InterPro" id="IPR000644">
    <property type="entry name" value="CBS_dom"/>
</dbReference>
<dbReference type="Gene3D" id="3.90.1280.20">
    <property type="match status" value="1"/>
</dbReference>
<dbReference type="Pfam" id="PF03471">
    <property type="entry name" value="CorC_HlyC"/>
    <property type="match status" value="1"/>
</dbReference>
<evidence type="ECO:0000256" key="6">
    <source>
        <dbReference type="ARBA" id="ARBA00023122"/>
    </source>
</evidence>
<evidence type="ECO:0000256" key="1">
    <source>
        <dbReference type="ARBA" id="ARBA00004651"/>
    </source>
</evidence>
<gene>
    <name evidence="13" type="ORF">SPIROBIBN47_270050</name>
</gene>
<comment type="subcellular location">
    <subcellularLocation>
        <location evidence="1">Cell membrane</location>
        <topology evidence="1">Multi-pass membrane protein</topology>
    </subcellularLocation>
</comment>
<keyword evidence="7 9" id="KW-0472">Membrane</keyword>
<keyword evidence="6 8" id="KW-0129">CBS domain</keyword>
<keyword evidence="5 9" id="KW-1133">Transmembrane helix</keyword>
<dbReference type="Pfam" id="PF00571">
    <property type="entry name" value="CBS"/>
    <property type="match status" value="1"/>
</dbReference>
<organism evidence="13">
    <name type="scientific">uncultured spirochete</name>
    <dbReference type="NCBI Taxonomy" id="156406"/>
    <lineage>
        <taxon>Bacteria</taxon>
        <taxon>Pseudomonadati</taxon>
        <taxon>Spirochaetota</taxon>
        <taxon>Spirochaetia</taxon>
        <taxon>Spirochaetales</taxon>
        <taxon>environmental samples</taxon>
    </lineage>
</organism>
<dbReference type="GO" id="GO:0005886">
    <property type="term" value="C:plasma membrane"/>
    <property type="evidence" value="ECO:0007669"/>
    <property type="project" value="UniProtKB-SubCell"/>
</dbReference>
<keyword evidence="4" id="KW-0677">Repeat</keyword>
<accession>A0A3P3XIT7</accession>
<dbReference type="SUPFAM" id="SSF56176">
    <property type="entry name" value="FAD-binding/transporter-associated domain-like"/>
    <property type="match status" value="1"/>
</dbReference>
<evidence type="ECO:0000256" key="4">
    <source>
        <dbReference type="ARBA" id="ARBA00022737"/>
    </source>
</evidence>
<dbReference type="PANTHER" id="PTHR43099">
    <property type="entry name" value="UPF0053 PROTEIN YRKA"/>
    <property type="match status" value="1"/>
</dbReference>
<evidence type="ECO:0000259" key="12">
    <source>
        <dbReference type="PROSITE" id="PS51846"/>
    </source>
</evidence>
<dbReference type="PROSITE" id="PS51371">
    <property type="entry name" value="CBS"/>
    <property type="match status" value="1"/>
</dbReference>
<evidence type="ECO:0000256" key="7">
    <source>
        <dbReference type="ARBA" id="ARBA00023136"/>
    </source>
</evidence>
<evidence type="ECO:0000313" key="13">
    <source>
        <dbReference type="EMBL" id="SLM13011.1"/>
    </source>
</evidence>
<evidence type="ECO:0000256" key="9">
    <source>
        <dbReference type="PROSITE-ProRule" id="PRU01193"/>
    </source>
</evidence>
<dbReference type="SMART" id="SM01091">
    <property type="entry name" value="CorC_HlyC"/>
    <property type="match status" value="1"/>
</dbReference>
<dbReference type="InterPro" id="IPR005170">
    <property type="entry name" value="Transptr-assoc_dom"/>
</dbReference>
<evidence type="ECO:0000256" key="3">
    <source>
        <dbReference type="ARBA" id="ARBA00022692"/>
    </source>
</evidence>
<feature type="transmembrane region" description="Helical" evidence="10">
    <location>
        <begin position="57"/>
        <end position="77"/>
    </location>
</feature>
<dbReference type="Gene3D" id="3.30.465.10">
    <property type="match status" value="1"/>
</dbReference>
<dbReference type="Gene3D" id="3.10.580.10">
    <property type="entry name" value="CBS-domain"/>
    <property type="match status" value="1"/>
</dbReference>
<dbReference type="FunFam" id="3.30.465.10:FF:000023">
    <property type="entry name" value="Magnesium and cobalt transporter"/>
    <property type="match status" value="1"/>
</dbReference>
<evidence type="ECO:0008006" key="14">
    <source>
        <dbReference type="Google" id="ProtNLM"/>
    </source>
</evidence>
<dbReference type="EMBL" id="FWDM01000020">
    <property type="protein sequence ID" value="SLM13011.1"/>
    <property type="molecule type" value="Genomic_DNA"/>
</dbReference>
<dbReference type="InterPro" id="IPR046342">
    <property type="entry name" value="CBS_dom_sf"/>
</dbReference>
<feature type="transmembrane region" description="Helical" evidence="10">
    <location>
        <begin position="6"/>
        <end position="26"/>
    </location>
</feature>
<feature type="transmembrane region" description="Helical" evidence="10">
    <location>
        <begin position="133"/>
        <end position="155"/>
    </location>
</feature>
<dbReference type="InterPro" id="IPR051676">
    <property type="entry name" value="UPF0053_domain"/>
</dbReference>
<feature type="transmembrane region" description="Helical" evidence="10">
    <location>
        <begin position="97"/>
        <end position="121"/>
    </location>
</feature>
<sequence length="428" mass="46825">MPTEFLVLLLLILLNGFFSLSEMALVSSRKARLKSEADKGKSAYQLAFKTRESPSRYLSTIQVAITLIGILTGTVSGTTISQRLAAWLATFPALEKYAASISIAVVVLAITFLSVIIGELVPKSIALHNPEQIAAFTIRPMHFLSVLFFPVVRLLSAATDGLVRLMGFHRAAESAITPEEVKILVEQGEESGVFETAEREMVEGVLNLDDRRVTMFMTPRTDVVALDTADSREAHVRAIIEHAEFGYLPVVEGDLDHAIGMLEVKRALTRLAQGRFAGIRECMQSAVMIPESFSGLQALGILKNAKKSAGLIVDEYGGVSGLVTIGDLLEVVANLSEIEQQEEPQIFKRSDGSYLVDGSMPIDEFAEALELNVEQFSREDYDTVAGFVLHRTGTIPKAGDTIEWPPLSIEVVDMDGKRIDKVLVKKTE</sequence>